<accession>A0A916E580</accession>
<reference evidence="1" key="1">
    <citation type="submission" date="2020-05" db="EMBL/GenBank/DDBJ databases">
        <authorList>
            <person name="Rincon C."/>
            <person name="Sanders R I."/>
            <person name="Robbins C."/>
            <person name="Chaturvedi A."/>
        </authorList>
    </citation>
    <scope>NUCLEOTIDE SEQUENCE</scope>
    <source>
        <strain evidence="1">CHB12</strain>
    </source>
</reference>
<dbReference type="AlphaFoldDB" id="A0A916E580"/>
<proteinExistence type="predicted"/>
<gene>
    <name evidence="1" type="ORF">CHRIB12_LOCUS9466</name>
</gene>
<dbReference type="OrthoDB" id="2316227at2759"/>
<evidence type="ECO:0000313" key="1">
    <source>
        <dbReference type="EMBL" id="CAB5363299.1"/>
    </source>
</evidence>
<sequence length="149" mass="17255">MKLDTITIRVENSQDKLISKYNRNNFSISKNKQLLCFTRGLQSVKLYFMENGLEATSKKFDSIEKIHLLEFIEEDKKLVVVGSISKEKKLKIIIWDTYNNFRDIETTMELKKDLEKDNLDNLATLATRLARTSGNIFQIDNDGKSFIGP</sequence>
<comment type="caution">
    <text evidence="1">The sequence shown here is derived from an EMBL/GenBank/DDBJ whole genome shotgun (WGS) entry which is preliminary data.</text>
</comment>
<evidence type="ECO:0000313" key="2">
    <source>
        <dbReference type="Proteomes" id="UP000684084"/>
    </source>
</evidence>
<dbReference type="VEuPathDB" id="FungiDB:RhiirFUN_021655"/>
<name>A0A916E580_9GLOM</name>
<organism evidence="1 2">
    <name type="scientific">Rhizophagus irregularis</name>
    <dbReference type="NCBI Taxonomy" id="588596"/>
    <lineage>
        <taxon>Eukaryota</taxon>
        <taxon>Fungi</taxon>
        <taxon>Fungi incertae sedis</taxon>
        <taxon>Mucoromycota</taxon>
        <taxon>Glomeromycotina</taxon>
        <taxon>Glomeromycetes</taxon>
        <taxon>Glomerales</taxon>
        <taxon>Glomeraceae</taxon>
        <taxon>Rhizophagus</taxon>
    </lineage>
</organism>
<dbReference type="Proteomes" id="UP000684084">
    <property type="component" value="Unassembled WGS sequence"/>
</dbReference>
<dbReference type="EMBL" id="CAGKOT010000018">
    <property type="protein sequence ID" value="CAB5363299.1"/>
    <property type="molecule type" value="Genomic_DNA"/>
</dbReference>
<protein>
    <submittedName>
        <fullName evidence="1">Uncharacterized protein</fullName>
    </submittedName>
</protein>